<dbReference type="KEGG" id="kbs:EPA93_39140"/>
<proteinExistence type="predicted"/>
<comment type="subcellular location">
    <subcellularLocation>
        <location evidence="1">Membrane</location>
        <topology evidence="1">Multi-pass membrane protein</topology>
    </subcellularLocation>
</comment>
<dbReference type="AlphaFoldDB" id="A0A4P6K6Q7"/>
<evidence type="ECO:0000256" key="1">
    <source>
        <dbReference type="ARBA" id="ARBA00004141"/>
    </source>
</evidence>
<feature type="transmembrane region" description="Helical" evidence="5">
    <location>
        <begin position="27"/>
        <end position="47"/>
    </location>
</feature>
<reference evidence="6 7" key="1">
    <citation type="submission" date="2019-01" db="EMBL/GenBank/DDBJ databases">
        <title>Ktedonosporobacter rubrisoli SCAWS-G2.</title>
        <authorList>
            <person name="Huang Y."/>
            <person name="Yan B."/>
        </authorList>
    </citation>
    <scope>NUCLEOTIDE SEQUENCE [LARGE SCALE GENOMIC DNA]</scope>
    <source>
        <strain evidence="6 7">SCAWS-G2</strain>
    </source>
</reference>
<gene>
    <name evidence="6" type="ORF">EPA93_39140</name>
</gene>
<keyword evidence="7" id="KW-1185">Reference proteome</keyword>
<feature type="transmembrane region" description="Helical" evidence="5">
    <location>
        <begin position="53"/>
        <end position="78"/>
    </location>
</feature>
<evidence type="ECO:0000313" key="7">
    <source>
        <dbReference type="Proteomes" id="UP000290365"/>
    </source>
</evidence>
<evidence type="ECO:0008006" key="8">
    <source>
        <dbReference type="Google" id="ProtNLM"/>
    </source>
</evidence>
<organism evidence="6 7">
    <name type="scientific">Ktedonosporobacter rubrisoli</name>
    <dbReference type="NCBI Taxonomy" id="2509675"/>
    <lineage>
        <taxon>Bacteria</taxon>
        <taxon>Bacillati</taxon>
        <taxon>Chloroflexota</taxon>
        <taxon>Ktedonobacteria</taxon>
        <taxon>Ktedonobacterales</taxon>
        <taxon>Ktedonosporobacteraceae</taxon>
        <taxon>Ktedonosporobacter</taxon>
    </lineage>
</organism>
<keyword evidence="2 5" id="KW-0812">Transmembrane</keyword>
<accession>A0A4P6K6Q7</accession>
<sequence length="114" mass="13000">MSYLFWWVTGLIFLFVERKNRFVRFHAAQSVITLGSAFIVYVIVSLLKAIPFIGGLIFGPIQSIVLVIALLLWAFLMFRAYKGAKTRIPIAADYAEILADKFMVRRSPKTKKAK</sequence>
<dbReference type="PANTHER" id="PTHR36460:SF1">
    <property type="entry name" value="UPF0132 DOMAIN PROTEIN (AFU_ORTHOLOGUE AFUA_3G10255)"/>
    <property type="match status" value="1"/>
</dbReference>
<dbReference type="OrthoDB" id="2657448at2"/>
<keyword evidence="4 5" id="KW-0472">Membrane</keyword>
<dbReference type="PANTHER" id="PTHR36460">
    <property type="entry name" value="UPF0132 DOMAIN PROTEIN (AFU_ORTHOLOGUE AFUA_3G10255)"/>
    <property type="match status" value="1"/>
</dbReference>
<evidence type="ECO:0000256" key="2">
    <source>
        <dbReference type="ARBA" id="ARBA00022692"/>
    </source>
</evidence>
<dbReference type="GO" id="GO:0016020">
    <property type="term" value="C:membrane"/>
    <property type="evidence" value="ECO:0007669"/>
    <property type="project" value="UniProtKB-SubCell"/>
</dbReference>
<evidence type="ECO:0000256" key="4">
    <source>
        <dbReference type="ARBA" id="ARBA00023136"/>
    </source>
</evidence>
<name>A0A4P6K6Q7_KTERU</name>
<evidence type="ECO:0000256" key="5">
    <source>
        <dbReference type="SAM" id="Phobius"/>
    </source>
</evidence>
<evidence type="ECO:0000256" key="3">
    <source>
        <dbReference type="ARBA" id="ARBA00022989"/>
    </source>
</evidence>
<keyword evidence="3 5" id="KW-1133">Transmembrane helix</keyword>
<dbReference type="EMBL" id="CP035758">
    <property type="protein sequence ID" value="QBD83722.1"/>
    <property type="molecule type" value="Genomic_DNA"/>
</dbReference>
<protein>
    <recommendedName>
        <fullName evidence="8">DUF4870 domain-containing protein</fullName>
    </recommendedName>
</protein>
<evidence type="ECO:0000313" key="6">
    <source>
        <dbReference type="EMBL" id="QBD83722.1"/>
    </source>
</evidence>
<dbReference type="Proteomes" id="UP000290365">
    <property type="component" value="Chromosome"/>
</dbReference>